<dbReference type="InterPro" id="IPR003959">
    <property type="entry name" value="ATPase_AAA_core"/>
</dbReference>
<dbReference type="Pfam" id="PF10431">
    <property type="entry name" value="ClpB_D2-small"/>
    <property type="match status" value="1"/>
</dbReference>
<keyword evidence="6 11" id="KW-0175">Coiled coil</keyword>
<comment type="caution">
    <text evidence="13">The sequence shown here is derived from an EMBL/GenBank/DDBJ whole genome shotgun (WGS) entry which is preliminary data.</text>
</comment>
<dbReference type="InterPro" id="IPR036628">
    <property type="entry name" value="Clp_N_dom_sf"/>
</dbReference>
<reference evidence="13 14" key="1">
    <citation type="submission" date="2020-02" db="EMBL/GenBank/DDBJ databases">
        <title>Aliifodinibius halophilus 2W32, complete genome.</title>
        <authorList>
            <person name="Li Y."/>
            <person name="Wu S."/>
        </authorList>
    </citation>
    <scope>NUCLEOTIDE SEQUENCE [LARGE SCALE GENOMIC DNA]</scope>
    <source>
        <strain evidence="13 14">2W32</strain>
    </source>
</reference>
<dbReference type="PROSITE" id="PS51903">
    <property type="entry name" value="CLP_R"/>
    <property type="match status" value="1"/>
</dbReference>
<dbReference type="FunFam" id="3.40.50.300:FF:000025">
    <property type="entry name" value="ATP-dependent Clp protease subunit"/>
    <property type="match status" value="1"/>
</dbReference>
<dbReference type="CDD" id="cd19499">
    <property type="entry name" value="RecA-like_ClpB_Hsp104-like"/>
    <property type="match status" value="1"/>
</dbReference>
<dbReference type="GO" id="GO:0042026">
    <property type="term" value="P:protein refolding"/>
    <property type="evidence" value="ECO:0007669"/>
    <property type="project" value="UniProtKB-UniRule"/>
</dbReference>
<dbReference type="EMBL" id="JAALLS010000004">
    <property type="protein sequence ID" value="NGP87640.1"/>
    <property type="molecule type" value="Genomic_DNA"/>
</dbReference>
<dbReference type="PANTHER" id="PTHR11638">
    <property type="entry name" value="ATP-DEPENDENT CLP PROTEASE"/>
    <property type="match status" value="1"/>
</dbReference>
<dbReference type="GO" id="GO:0016887">
    <property type="term" value="F:ATP hydrolysis activity"/>
    <property type="evidence" value="ECO:0007669"/>
    <property type="project" value="InterPro"/>
</dbReference>
<dbReference type="PANTHER" id="PTHR11638:SF18">
    <property type="entry name" value="HEAT SHOCK PROTEIN 104"/>
    <property type="match status" value="1"/>
</dbReference>
<dbReference type="PROSITE" id="PS00870">
    <property type="entry name" value="CLPAB_1"/>
    <property type="match status" value="1"/>
</dbReference>
<dbReference type="InterPro" id="IPR001270">
    <property type="entry name" value="ClpA/B"/>
</dbReference>
<dbReference type="FunFam" id="3.40.50.300:FF:000120">
    <property type="entry name" value="ATP-dependent chaperone ClpB"/>
    <property type="match status" value="1"/>
</dbReference>
<evidence type="ECO:0000256" key="9">
    <source>
        <dbReference type="PROSITE-ProRule" id="PRU01251"/>
    </source>
</evidence>
<dbReference type="SMART" id="SM01086">
    <property type="entry name" value="ClpB_D2-small"/>
    <property type="match status" value="1"/>
</dbReference>
<dbReference type="PROSITE" id="PS00871">
    <property type="entry name" value="CLPAB_2"/>
    <property type="match status" value="1"/>
</dbReference>
<dbReference type="NCBIfam" id="TIGR03346">
    <property type="entry name" value="chaperone_ClpB"/>
    <property type="match status" value="1"/>
</dbReference>
<evidence type="ECO:0000256" key="8">
    <source>
        <dbReference type="ARBA" id="ARBA00026057"/>
    </source>
</evidence>
<dbReference type="Pfam" id="PF17871">
    <property type="entry name" value="AAA_lid_9"/>
    <property type="match status" value="1"/>
</dbReference>
<dbReference type="Gene3D" id="1.10.1780.10">
    <property type="entry name" value="Clp, N-terminal domain"/>
    <property type="match status" value="1"/>
</dbReference>
<dbReference type="SUPFAM" id="SSF52540">
    <property type="entry name" value="P-loop containing nucleoside triphosphate hydrolases"/>
    <property type="match status" value="2"/>
</dbReference>
<feature type="domain" description="Clp R" evidence="12">
    <location>
        <begin position="3"/>
        <end position="147"/>
    </location>
</feature>
<evidence type="ECO:0000256" key="10">
    <source>
        <dbReference type="RuleBase" id="RU004432"/>
    </source>
</evidence>
<comment type="function">
    <text evidence="11">Part of a stress-induced multi-chaperone system, it is involved in the recovery of the cell from heat-induced damage, in cooperation with DnaK, DnaJ and GrpE.</text>
</comment>
<comment type="similarity">
    <text evidence="1 10">Belongs to the ClpA/ClpB family.</text>
</comment>
<evidence type="ECO:0000256" key="5">
    <source>
        <dbReference type="ARBA" id="ARBA00022840"/>
    </source>
</evidence>
<dbReference type="RefSeq" id="WP_165266585.1">
    <property type="nucleotide sequence ID" value="NZ_JAALLS010000004.1"/>
</dbReference>
<gene>
    <name evidence="11 13" type="primary">clpB</name>
    <name evidence="13" type="ORF">G3569_04685</name>
</gene>
<keyword evidence="11" id="KW-0963">Cytoplasm</keyword>
<dbReference type="Pfam" id="PF00004">
    <property type="entry name" value="AAA"/>
    <property type="match status" value="1"/>
</dbReference>
<dbReference type="SUPFAM" id="SSF81923">
    <property type="entry name" value="Double Clp-N motif"/>
    <property type="match status" value="1"/>
</dbReference>
<evidence type="ECO:0000256" key="7">
    <source>
        <dbReference type="ARBA" id="ARBA00023186"/>
    </source>
</evidence>
<dbReference type="Pfam" id="PF02861">
    <property type="entry name" value="Clp_N"/>
    <property type="match status" value="1"/>
</dbReference>
<dbReference type="InterPro" id="IPR018368">
    <property type="entry name" value="ClpA/B_CS1"/>
</dbReference>
<dbReference type="InterPro" id="IPR003593">
    <property type="entry name" value="AAA+_ATPase"/>
</dbReference>
<dbReference type="InterPro" id="IPR004176">
    <property type="entry name" value="Clp_R_N"/>
</dbReference>
<comment type="subcellular location">
    <subcellularLocation>
        <location evidence="11">Cytoplasm</location>
    </subcellularLocation>
</comment>
<sequence length="877" mass="99171">MNLDKLTLKAQEAVKDAVDLASENNHQAVDPSHILLALLSDSDNVVNTVLNKVGVRLPQLKNELQSRVDKLPVVKGASVSGQYLSNDSKGLFDEAQKSADELGDEYISSEHVLIGMLETSNKAGSLLKEHGVKKQDVLKILQDVRGSQKVDDPNAESRYNALDKYGRDLNEEAEKNKLDPVIGRDHEIRRVMQILSRRTKNNPVLIGEPGVGKTAIAEGLALRITKGDVPESLKTKRIVALDMGALMAGTKFRGEFEERLKAIVNEITDSAGETILFIDEIHTLVGAGAAEGAVDAANILKPSLARGELHAIGATTLDEYRKHIEKDRALERRMQKVLIEEPSVEDTVSILRGLQERYELHHGVKIRDEALVAAAELSHRYISERFLPDKAIDLIDESASRLRLEIDSMPEELDQVERQIRQLEIEREGLKRGDNEEKIENIEKELADLEEERSTMRNQWDTERDLIKKTRDLKKAIETARNQAEKAEREGQYEKVAELRYGTINQLETDLEETKEQLEEVQEGRAMLKEEVEYEDIADIVSRWTGIPVTKMLESEREKLVHLEDELHKRVVGQDPAIETVSNAVRRSRAGLQDAQRPIGSFFFLGSTGVGKTELARSLADFLFNDEDAMVRIDMSEYMERHSVSRLVGAPPGYVGYDEGGQLTEAVRRKPYSVILLDEIEKAHADVFNMLLQVLDEGRLTDNKGVTVDFTNTIIIMTSNIGSHLISDKIEETGGEFTDEVYNKLQNKLMDQLKKEIRPEFLNRVDDIIVFHPLEQEHIRDIVDIQLKRVHKMLEKKDIKLSVSDPVKDWLAERGYDPVYGARPLKRLIQTKIIDQLATELIKRPEEGETQFEATISDDGERIEFAEIYEDAEAWAE</sequence>
<dbReference type="CDD" id="cd00009">
    <property type="entry name" value="AAA"/>
    <property type="match status" value="1"/>
</dbReference>
<comment type="subunit">
    <text evidence="8">Homohexamer. The oligomerization is ATP-dependent.</text>
</comment>
<dbReference type="InterPro" id="IPR041546">
    <property type="entry name" value="ClpA/ClpB_AAA_lid"/>
</dbReference>
<dbReference type="AlphaFoldDB" id="A0A6M1TG67"/>
<evidence type="ECO:0000313" key="14">
    <source>
        <dbReference type="Proteomes" id="UP000479132"/>
    </source>
</evidence>
<proteinExistence type="inferred from homology"/>
<keyword evidence="14" id="KW-1185">Reference proteome</keyword>
<dbReference type="InterPro" id="IPR050130">
    <property type="entry name" value="ClpA_ClpB"/>
</dbReference>
<protein>
    <recommendedName>
        <fullName evidence="2 11">Chaperone protein ClpB</fullName>
    </recommendedName>
</protein>
<dbReference type="InterPro" id="IPR017730">
    <property type="entry name" value="Chaperonin_ClpB"/>
</dbReference>
<keyword evidence="3 9" id="KW-0677">Repeat</keyword>
<comment type="subunit">
    <text evidence="11">Homohexamer; The oligomerization is ATP-dependent.</text>
</comment>
<evidence type="ECO:0000256" key="3">
    <source>
        <dbReference type="ARBA" id="ARBA00022737"/>
    </source>
</evidence>
<name>A0A6M1TG67_9BACT</name>
<organism evidence="13 14">
    <name type="scientific">Fodinibius halophilus</name>
    <dbReference type="NCBI Taxonomy" id="1736908"/>
    <lineage>
        <taxon>Bacteria</taxon>
        <taxon>Pseudomonadati</taxon>
        <taxon>Balneolota</taxon>
        <taxon>Balneolia</taxon>
        <taxon>Balneolales</taxon>
        <taxon>Balneolaceae</taxon>
        <taxon>Fodinibius</taxon>
    </lineage>
</organism>
<evidence type="ECO:0000256" key="6">
    <source>
        <dbReference type="ARBA" id="ARBA00023054"/>
    </source>
</evidence>
<dbReference type="GO" id="GO:0005524">
    <property type="term" value="F:ATP binding"/>
    <property type="evidence" value="ECO:0007669"/>
    <property type="project" value="UniProtKB-UniRule"/>
</dbReference>
<evidence type="ECO:0000256" key="1">
    <source>
        <dbReference type="ARBA" id="ARBA00008675"/>
    </source>
</evidence>
<dbReference type="GO" id="GO:0005737">
    <property type="term" value="C:cytoplasm"/>
    <property type="evidence" value="ECO:0007669"/>
    <property type="project" value="UniProtKB-SubCell"/>
</dbReference>
<dbReference type="InterPro" id="IPR028299">
    <property type="entry name" value="ClpA/B_CS2"/>
</dbReference>
<dbReference type="Proteomes" id="UP000479132">
    <property type="component" value="Unassembled WGS sequence"/>
</dbReference>
<dbReference type="InterPro" id="IPR019489">
    <property type="entry name" value="Clp_ATPase_C"/>
</dbReference>
<keyword evidence="7 10" id="KW-0143">Chaperone</keyword>
<dbReference type="Gene3D" id="1.10.8.60">
    <property type="match status" value="1"/>
</dbReference>
<evidence type="ECO:0000256" key="2">
    <source>
        <dbReference type="ARBA" id="ARBA00017574"/>
    </source>
</evidence>
<dbReference type="InterPro" id="IPR027417">
    <property type="entry name" value="P-loop_NTPase"/>
</dbReference>
<keyword evidence="5 10" id="KW-0067">ATP-binding</keyword>
<dbReference type="Gene3D" id="3.40.50.300">
    <property type="entry name" value="P-loop containing nucleotide triphosphate hydrolases"/>
    <property type="match status" value="3"/>
</dbReference>
<dbReference type="GO" id="GO:0034605">
    <property type="term" value="P:cellular response to heat"/>
    <property type="evidence" value="ECO:0007669"/>
    <property type="project" value="TreeGrafter"/>
</dbReference>
<dbReference type="PRINTS" id="PR00300">
    <property type="entry name" value="CLPPROTEASEA"/>
</dbReference>
<accession>A0A6M1TG67</accession>
<evidence type="ECO:0000313" key="13">
    <source>
        <dbReference type="EMBL" id="NGP87640.1"/>
    </source>
</evidence>
<keyword evidence="4 10" id="KW-0547">Nucleotide-binding</keyword>
<dbReference type="FunFam" id="3.40.50.300:FF:000010">
    <property type="entry name" value="Chaperone clpB 1, putative"/>
    <property type="match status" value="1"/>
</dbReference>
<evidence type="ECO:0000256" key="4">
    <source>
        <dbReference type="ARBA" id="ARBA00022741"/>
    </source>
</evidence>
<dbReference type="SMART" id="SM00382">
    <property type="entry name" value="AAA"/>
    <property type="match status" value="2"/>
</dbReference>
<keyword evidence="11" id="KW-0346">Stress response</keyword>
<feature type="coiled-coil region" evidence="11">
    <location>
        <begin position="399"/>
        <end position="531"/>
    </location>
</feature>
<evidence type="ECO:0000256" key="11">
    <source>
        <dbReference type="RuleBase" id="RU362034"/>
    </source>
</evidence>
<evidence type="ECO:0000259" key="12">
    <source>
        <dbReference type="PROSITE" id="PS51903"/>
    </source>
</evidence>
<dbReference type="Pfam" id="PF07724">
    <property type="entry name" value="AAA_2"/>
    <property type="match status" value="1"/>
</dbReference>